<proteinExistence type="predicted"/>
<evidence type="ECO:0000313" key="1">
    <source>
        <dbReference type="EMBL" id="GAI29397.1"/>
    </source>
</evidence>
<dbReference type="EMBL" id="BARV01020623">
    <property type="protein sequence ID" value="GAI29397.1"/>
    <property type="molecule type" value="Genomic_DNA"/>
</dbReference>
<comment type="caution">
    <text evidence="1">The sequence shown here is derived from an EMBL/GenBank/DDBJ whole genome shotgun (WGS) entry which is preliminary data.</text>
</comment>
<protein>
    <submittedName>
        <fullName evidence="1">Uncharacterized protein</fullName>
    </submittedName>
</protein>
<sequence>GGWVGSKTTKMGGLRGIGYQTISLYKLSVNAVF</sequence>
<accession>X1MCL1</accession>
<dbReference type="AlphaFoldDB" id="X1MCL1"/>
<gene>
    <name evidence="1" type="ORF">S06H3_34368</name>
</gene>
<organism evidence="1">
    <name type="scientific">marine sediment metagenome</name>
    <dbReference type="NCBI Taxonomy" id="412755"/>
    <lineage>
        <taxon>unclassified sequences</taxon>
        <taxon>metagenomes</taxon>
        <taxon>ecological metagenomes</taxon>
    </lineage>
</organism>
<name>X1MCL1_9ZZZZ</name>
<feature type="non-terminal residue" evidence="1">
    <location>
        <position position="1"/>
    </location>
</feature>
<reference evidence="1" key="1">
    <citation type="journal article" date="2014" name="Front. Microbiol.">
        <title>High frequency of phylogenetically diverse reductive dehalogenase-homologous genes in deep subseafloor sedimentary metagenomes.</title>
        <authorList>
            <person name="Kawai M."/>
            <person name="Futagami T."/>
            <person name="Toyoda A."/>
            <person name="Takaki Y."/>
            <person name="Nishi S."/>
            <person name="Hori S."/>
            <person name="Arai W."/>
            <person name="Tsubouchi T."/>
            <person name="Morono Y."/>
            <person name="Uchiyama I."/>
            <person name="Ito T."/>
            <person name="Fujiyama A."/>
            <person name="Inagaki F."/>
            <person name="Takami H."/>
        </authorList>
    </citation>
    <scope>NUCLEOTIDE SEQUENCE</scope>
    <source>
        <strain evidence="1">Expedition CK06-06</strain>
    </source>
</reference>